<dbReference type="AlphaFoldDB" id="X1KFI1"/>
<dbReference type="GO" id="GO:0000155">
    <property type="term" value="F:phosphorelay sensor kinase activity"/>
    <property type="evidence" value="ECO:0007669"/>
    <property type="project" value="TreeGrafter"/>
</dbReference>
<protein>
    <recommendedName>
        <fullName evidence="2">histidine kinase</fullName>
        <ecNumber evidence="2">2.7.13.3</ecNumber>
    </recommendedName>
</protein>
<dbReference type="InterPro" id="IPR004358">
    <property type="entry name" value="Sig_transdc_His_kin-like_C"/>
</dbReference>
<evidence type="ECO:0000256" key="3">
    <source>
        <dbReference type="ARBA" id="ARBA00022679"/>
    </source>
</evidence>
<keyword evidence="4" id="KW-0418">Kinase</keyword>
<accession>X1KFI1</accession>
<dbReference type="InterPro" id="IPR036890">
    <property type="entry name" value="HATPase_C_sf"/>
</dbReference>
<evidence type="ECO:0000259" key="5">
    <source>
        <dbReference type="PROSITE" id="PS50109"/>
    </source>
</evidence>
<dbReference type="PROSITE" id="PS50109">
    <property type="entry name" value="HIS_KIN"/>
    <property type="match status" value="1"/>
</dbReference>
<keyword evidence="3" id="KW-0808">Transferase</keyword>
<comment type="catalytic activity">
    <reaction evidence="1">
        <text>ATP + protein L-histidine = ADP + protein N-phospho-L-histidine.</text>
        <dbReference type="EC" id="2.7.13.3"/>
    </reaction>
</comment>
<sequence>TRKIEKPLAAVLEITDTGHGMTKEFIDHNLFKPFRTTKRKGLGLALFSCKEIVSLHGGKIEVKSEPNRGTSFMVKLPILAVDGRLKAIRKLLGEYLLETGSIKKEQLERALKIQVSDKRKIGSILVDLGFVRQQEVELALERQQVAERRLCDLLQRIGLDYESDTDDEG</sequence>
<evidence type="ECO:0000313" key="6">
    <source>
        <dbReference type="EMBL" id="GAH88904.1"/>
    </source>
</evidence>
<dbReference type="SUPFAM" id="SSF55874">
    <property type="entry name" value="ATPase domain of HSP90 chaperone/DNA topoisomerase II/histidine kinase"/>
    <property type="match status" value="1"/>
</dbReference>
<comment type="caution">
    <text evidence="6">The sequence shown here is derived from an EMBL/GenBank/DDBJ whole genome shotgun (WGS) entry which is preliminary data.</text>
</comment>
<dbReference type="EMBL" id="BARU01037578">
    <property type="protein sequence ID" value="GAH88904.1"/>
    <property type="molecule type" value="Genomic_DNA"/>
</dbReference>
<proteinExistence type="predicted"/>
<dbReference type="PANTHER" id="PTHR43047:SF72">
    <property type="entry name" value="OSMOSENSING HISTIDINE PROTEIN KINASE SLN1"/>
    <property type="match status" value="1"/>
</dbReference>
<organism evidence="6">
    <name type="scientific">marine sediment metagenome</name>
    <dbReference type="NCBI Taxonomy" id="412755"/>
    <lineage>
        <taxon>unclassified sequences</taxon>
        <taxon>metagenomes</taxon>
        <taxon>ecological metagenomes</taxon>
    </lineage>
</organism>
<dbReference type="InterPro" id="IPR005467">
    <property type="entry name" value="His_kinase_dom"/>
</dbReference>
<dbReference type="EC" id="2.7.13.3" evidence="2"/>
<dbReference type="SUPFAM" id="SSF160246">
    <property type="entry name" value="EspE N-terminal domain-like"/>
    <property type="match status" value="1"/>
</dbReference>
<feature type="non-terminal residue" evidence="6">
    <location>
        <position position="1"/>
    </location>
</feature>
<dbReference type="GO" id="GO:0005886">
    <property type="term" value="C:plasma membrane"/>
    <property type="evidence" value="ECO:0007669"/>
    <property type="project" value="TreeGrafter"/>
</dbReference>
<dbReference type="Pfam" id="PF02518">
    <property type="entry name" value="HATPase_c"/>
    <property type="match status" value="1"/>
</dbReference>
<evidence type="ECO:0000256" key="2">
    <source>
        <dbReference type="ARBA" id="ARBA00012438"/>
    </source>
</evidence>
<evidence type="ECO:0000256" key="1">
    <source>
        <dbReference type="ARBA" id="ARBA00000085"/>
    </source>
</evidence>
<dbReference type="Gene3D" id="3.30.565.10">
    <property type="entry name" value="Histidine kinase-like ATPase, C-terminal domain"/>
    <property type="match status" value="1"/>
</dbReference>
<name>X1KFI1_9ZZZZ</name>
<dbReference type="PANTHER" id="PTHR43047">
    <property type="entry name" value="TWO-COMPONENT HISTIDINE PROTEIN KINASE"/>
    <property type="match status" value="1"/>
</dbReference>
<gene>
    <name evidence="6" type="ORF">S03H2_58522</name>
</gene>
<reference evidence="6" key="1">
    <citation type="journal article" date="2014" name="Front. Microbiol.">
        <title>High frequency of phylogenetically diverse reductive dehalogenase-homologous genes in deep subseafloor sedimentary metagenomes.</title>
        <authorList>
            <person name="Kawai M."/>
            <person name="Futagami T."/>
            <person name="Toyoda A."/>
            <person name="Takaki Y."/>
            <person name="Nishi S."/>
            <person name="Hori S."/>
            <person name="Arai W."/>
            <person name="Tsubouchi T."/>
            <person name="Morono Y."/>
            <person name="Uchiyama I."/>
            <person name="Ito T."/>
            <person name="Fujiyama A."/>
            <person name="Inagaki F."/>
            <person name="Takami H."/>
        </authorList>
    </citation>
    <scope>NUCLEOTIDE SEQUENCE</scope>
    <source>
        <strain evidence="6">Expedition CK06-06</strain>
    </source>
</reference>
<feature type="domain" description="Histidine kinase" evidence="5">
    <location>
        <begin position="12"/>
        <end position="80"/>
    </location>
</feature>
<dbReference type="InterPro" id="IPR003594">
    <property type="entry name" value="HATPase_dom"/>
</dbReference>
<dbReference type="InterPro" id="IPR037257">
    <property type="entry name" value="T2SS_E_N_sf"/>
</dbReference>
<dbReference type="GO" id="GO:0009927">
    <property type="term" value="F:histidine phosphotransfer kinase activity"/>
    <property type="evidence" value="ECO:0007669"/>
    <property type="project" value="TreeGrafter"/>
</dbReference>
<evidence type="ECO:0000256" key="4">
    <source>
        <dbReference type="ARBA" id="ARBA00022777"/>
    </source>
</evidence>
<dbReference type="PRINTS" id="PR00344">
    <property type="entry name" value="BCTRLSENSOR"/>
</dbReference>